<organism evidence="3 4">
    <name type="scientific">Pantoea phytobeneficialis</name>
    <dbReference type="NCBI Taxonomy" id="2052056"/>
    <lineage>
        <taxon>Bacteria</taxon>
        <taxon>Pseudomonadati</taxon>
        <taxon>Pseudomonadota</taxon>
        <taxon>Gammaproteobacteria</taxon>
        <taxon>Enterobacterales</taxon>
        <taxon>Erwiniaceae</taxon>
        <taxon>Pantoea</taxon>
    </lineage>
</organism>
<geneLocation type="plasmid" evidence="4">
    <name>pmsr2b</name>
</geneLocation>
<sequence length="161" mass="18199">MNHRFNEAFEMLMGHEGGYVNHPNDPGGATCYGITERVARENGYTGVMRHLPLETARNIARRLWWDRYLCDDLPSSIALQIFDIAFNGGHPVRWLQLAIGVNADGIMGPLTLQAAHQADPRQVILRLNAYRLTYYTALKNWPHFGRGWANRVAGNLLRGAQ</sequence>
<evidence type="ECO:0000259" key="1">
    <source>
        <dbReference type="Pfam" id="PF05838"/>
    </source>
</evidence>
<reference evidence="4" key="1">
    <citation type="submission" date="2017-11" db="EMBL/GenBank/DDBJ databases">
        <title>Genome sequence of Pantoea sp. MSR2.</title>
        <authorList>
            <person name="Nascimento F.X."/>
        </authorList>
    </citation>
    <scope>NUCLEOTIDE SEQUENCE [LARGE SCALE GENOMIC DNA]</scope>
    <source>
        <strain evidence="4">MSR2</strain>
        <plasmid evidence="4">pmsr2b</plasmid>
    </source>
</reference>
<dbReference type="KEGG" id="ppho:CTZ24_23985"/>
<dbReference type="InterPro" id="IPR023346">
    <property type="entry name" value="Lysozyme-like_dom_sf"/>
</dbReference>
<proteinExistence type="predicted"/>
<dbReference type="InterPro" id="IPR008565">
    <property type="entry name" value="TtsA-like_GH18_dom"/>
</dbReference>
<dbReference type="SUPFAM" id="SSF53955">
    <property type="entry name" value="Lysozyme-like"/>
    <property type="match status" value="1"/>
</dbReference>
<evidence type="ECO:0000313" key="3">
    <source>
        <dbReference type="EMBL" id="QGR09557.1"/>
    </source>
</evidence>
<protein>
    <recommendedName>
        <fullName evidence="5">Peptidoglycan domain protein</fullName>
    </recommendedName>
</protein>
<feature type="domain" description="Peptidoglycan binding" evidence="2">
    <location>
        <begin position="90"/>
        <end position="151"/>
    </location>
</feature>
<feature type="domain" description="TtsA-like Glycoside hydrolase family 108" evidence="1">
    <location>
        <begin position="10"/>
        <end position="89"/>
    </location>
</feature>
<evidence type="ECO:0008006" key="5">
    <source>
        <dbReference type="Google" id="ProtNLM"/>
    </source>
</evidence>
<gene>
    <name evidence="3" type="ORF">CTZ24_23985</name>
</gene>
<dbReference type="EMBL" id="CP024638">
    <property type="protein sequence ID" value="QGR09557.1"/>
    <property type="molecule type" value="Genomic_DNA"/>
</dbReference>
<evidence type="ECO:0000313" key="4">
    <source>
        <dbReference type="Proteomes" id="UP000424872"/>
    </source>
</evidence>
<dbReference type="Gene3D" id="1.20.141.10">
    <property type="entry name" value="Chitosanase, subunit A, domain 1"/>
    <property type="match status" value="1"/>
</dbReference>
<dbReference type="InterPro" id="IPR018537">
    <property type="entry name" value="Peptidoglycan-bd_3"/>
</dbReference>
<keyword evidence="3" id="KW-0614">Plasmid</keyword>
<dbReference type="Pfam" id="PF05838">
    <property type="entry name" value="Glyco_hydro_108"/>
    <property type="match status" value="1"/>
</dbReference>
<evidence type="ECO:0000259" key="2">
    <source>
        <dbReference type="Pfam" id="PF09374"/>
    </source>
</evidence>
<dbReference type="CDD" id="cd13926">
    <property type="entry name" value="N-acetylmuramidase_GH108"/>
    <property type="match status" value="1"/>
</dbReference>
<dbReference type="Pfam" id="PF09374">
    <property type="entry name" value="PG_binding_3"/>
    <property type="match status" value="1"/>
</dbReference>
<accession>A0AAP9HAQ5</accession>
<name>A0AAP9HAQ5_9GAMM</name>
<dbReference type="AlphaFoldDB" id="A0AAP9HAQ5"/>
<dbReference type="Proteomes" id="UP000424872">
    <property type="component" value="Plasmid pMSR2B"/>
</dbReference>